<feature type="compositionally biased region" description="Acidic residues" evidence="5">
    <location>
        <begin position="119"/>
        <end position="131"/>
    </location>
</feature>
<evidence type="ECO:0000256" key="1">
    <source>
        <dbReference type="ARBA" id="ARBA00004474"/>
    </source>
</evidence>
<evidence type="ECO:0000256" key="5">
    <source>
        <dbReference type="SAM" id="MobiDB-lite"/>
    </source>
</evidence>
<dbReference type="EMBL" id="JRKL02002903">
    <property type="protein sequence ID" value="KAF3957145.1"/>
    <property type="molecule type" value="Genomic_DNA"/>
</dbReference>
<keyword evidence="4" id="KW-0809">Transit peptide</keyword>
<feature type="compositionally biased region" description="Polar residues" evidence="5">
    <location>
        <begin position="53"/>
        <end position="63"/>
    </location>
</feature>
<dbReference type="Pfam" id="PF04755">
    <property type="entry name" value="PAP_fibrillin"/>
    <property type="match status" value="1"/>
</dbReference>
<dbReference type="PANTHER" id="PTHR31906">
    <property type="entry name" value="PLASTID-LIPID-ASSOCIATED PROTEIN 4, CHLOROPLASTIC-RELATED"/>
    <property type="match status" value="1"/>
</dbReference>
<evidence type="ECO:0000256" key="4">
    <source>
        <dbReference type="ARBA" id="ARBA00022946"/>
    </source>
</evidence>
<dbReference type="AlphaFoldDB" id="A0A8J4VIA7"/>
<organism evidence="7 8">
    <name type="scientific">Castanea mollissima</name>
    <name type="common">Chinese chestnut</name>
    <dbReference type="NCBI Taxonomy" id="60419"/>
    <lineage>
        <taxon>Eukaryota</taxon>
        <taxon>Viridiplantae</taxon>
        <taxon>Streptophyta</taxon>
        <taxon>Embryophyta</taxon>
        <taxon>Tracheophyta</taxon>
        <taxon>Spermatophyta</taxon>
        <taxon>Magnoliopsida</taxon>
        <taxon>eudicotyledons</taxon>
        <taxon>Gunneridae</taxon>
        <taxon>Pentapetalae</taxon>
        <taxon>rosids</taxon>
        <taxon>fabids</taxon>
        <taxon>Fagales</taxon>
        <taxon>Fagaceae</taxon>
        <taxon>Castanea</taxon>
    </lineage>
</organism>
<keyword evidence="8" id="KW-1185">Reference proteome</keyword>
<dbReference type="Proteomes" id="UP000737018">
    <property type="component" value="Unassembled WGS sequence"/>
</dbReference>
<evidence type="ECO:0000256" key="3">
    <source>
        <dbReference type="ARBA" id="ARBA00022640"/>
    </source>
</evidence>
<comment type="subcellular location">
    <subcellularLocation>
        <location evidence="1">Plastid</location>
    </subcellularLocation>
</comment>
<feature type="domain" description="Plastid lipid-associated protein/fibrillin conserved" evidence="6">
    <location>
        <begin position="160"/>
        <end position="375"/>
    </location>
</feature>
<gene>
    <name evidence="7" type="ORF">CMV_017815</name>
</gene>
<feature type="region of interest" description="Disordered" evidence="5">
    <location>
        <begin position="53"/>
        <end position="154"/>
    </location>
</feature>
<feature type="region of interest" description="Disordered" evidence="5">
    <location>
        <begin position="16"/>
        <end position="36"/>
    </location>
</feature>
<comment type="similarity">
    <text evidence="2">Belongs to the PAP/fibrillin family.</text>
</comment>
<keyword evidence="3" id="KW-0934">Plastid</keyword>
<evidence type="ECO:0000313" key="8">
    <source>
        <dbReference type="Proteomes" id="UP000737018"/>
    </source>
</evidence>
<name>A0A8J4VIA7_9ROSI</name>
<reference evidence="7" key="1">
    <citation type="submission" date="2020-03" db="EMBL/GenBank/DDBJ databases">
        <title>Castanea mollissima Vanexum genome sequencing.</title>
        <authorList>
            <person name="Staton M."/>
        </authorList>
    </citation>
    <scope>NUCLEOTIDE SEQUENCE</scope>
    <source>
        <tissue evidence="7">Leaf</tissue>
    </source>
</reference>
<dbReference type="GO" id="GO:0009536">
    <property type="term" value="C:plastid"/>
    <property type="evidence" value="ECO:0007669"/>
    <property type="project" value="UniProtKB-SubCell"/>
</dbReference>
<evidence type="ECO:0000313" key="7">
    <source>
        <dbReference type="EMBL" id="KAF3957145.1"/>
    </source>
</evidence>
<dbReference type="OrthoDB" id="498392at2759"/>
<sequence length="383" mass="41662">MSLLFTTTSSLFTKIPNRNIHTNNNNNNNNKPSPFLPLLSFTKPKTKTHFLQVTHSSLSDSDPTPNPRVSDEPSEPEPEPEPEPESPPDPPKSEDESDPDDATPKPNASSSSPSVTEVKEEEEEEEEEEEAANYATIDDGNNAASPAKPEVPAEDNKLAELKRCLVDTFYGTEFGFRASPEVRAEVSELVNQLEAANPTPAPTQSTDLLQGNWVLLYTAFSELLPLLAVGATPLLKVKEIRQVIDTGNLTIVNSTTLSGPFATFSFSATATFEIQSPTRIKVTFKEGTFQPPEIKTSIDLPENVDVFGQQINLLPVQQTLSPLQDAVASISRVISGQPPLKVPIPGDRSSSWLLVTYLDDDLRISRGDGGLFVLAKEGSPLLD</sequence>
<accession>A0A8J4VIA7</accession>
<feature type="compositionally biased region" description="Acidic residues" evidence="5">
    <location>
        <begin position="72"/>
        <end position="86"/>
    </location>
</feature>
<dbReference type="InterPro" id="IPR006843">
    <property type="entry name" value="PAP/fibrillin_dom"/>
</dbReference>
<evidence type="ECO:0000259" key="6">
    <source>
        <dbReference type="Pfam" id="PF04755"/>
    </source>
</evidence>
<dbReference type="InterPro" id="IPR039633">
    <property type="entry name" value="PAP"/>
</dbReference>
<feature type="compositionally biased region" description="Polar residues" evidence="5">
    <location>
        <begin position="106"/>
        <end position="115"/>
    </location>
</feature>
<protein>
    <recommendedName>
        <fullName evidence="6">Plastid lipid-associated protein/fibrillin conserved domain-containing protein</fullName>
    </recommendedName>
</protein>
<comment type="caution">
    <text evidence="7">The sequence shown here is derived from an EMBL/GenBank/DDBJ whole genome shotgun (WGS) entry which is preliminary data.</text>
</comment>
<evidence type="ECO:0000256" key="2">
    <source>
        <dbReference type="ARBA" id="ARBA00005845"/>
    </source>
</evidence>
<proteinExistence type="inferred from homology"/>